<dbReference type="InterPro" id="IPR027598">
    <property type="entry name" value="Amphi-Trp_dom"/>
</dbReference>
<proteinExistence type="predicted"/>
<comment type="caution">
    <text evidence="2">The sequence shown here is derived from an EMBL/GenBank/DDBJ whole genome shotgun (WGS) entry which is preliminary data.</text>
</comment>
<protein>
    <submittedName>
        <fullName evidence="2">Amphi-Trp domain-containing protein</fullName>
    </submittedName>
</protein>
<reference evidence="2 3" key="1">
    <citation type="submission" date="2021-07" db="EMBL/GenBank/DDBJ databases">
        <authorList>
            <person name="So Y."/>
        </authorList>
    </citation>
    <scope>NUCLEOTIDE SEQUENCE [LARGE SCALE GENOMIC DNA]</scope>
    <source>
        <strain evidence="2 3">Y3S6</strain>
    </source>
</reference>
<keyword evidence="3" id="KW-1185">Reference proteome</keyword>
<dbReference type="Proteomes" id="UP000769617">
    <property type="component" value="Unassembled WGS sequence"/>
</dbReference>
<gene>
    <name evidence="2" type="ORF">KPL81_17755</name>
</gene>
<name>A0ABS6ZSE2_9GAMM</name>
<dbReference type="NCBIfam" id="TIGR04354">
    <property type="entry name" value="amphi-Trp"/>
    <property type="match status" value="1"/>
</dbReference>
<evidence type="ECO:0000259" key="1">
    <source>
        <dbReference type="Pfam" id="PF20068"/>
    </source>
</evidence>
<dbReference type="RefSeq" id="WP_219793302.1">
    <property type="nucleotide sequence ID" value="NZ_JAHYCA010000007.1"/>
</dbReference>
<organism evidence="2 3">
    <name type="scientific">Billgrantia antri</name>
    <dbReference type="NCBI Taxonomy" id="2846777"/>
    <lineage>
        <taxon>Bacteria</taxon>
        <taxon>Pseudomonadati</taxon>
        <taxon>Pseudomonadota</taxon>
        <taxon>Gammaproteobacteria</taxon>
        <taxon>Oceanospirillales</taxon>
        <taxon>Halomonadaceae</taxon>
        <taxon>Billgrantia</taxon>
    </lineage>
</organism>
<feature type="domain" description="Amphi-Trp" evidence="1">
    <location>
        <begin position="8"/>
        <end position="73"/>
    </location>
</feature>
<accession>A0ABS6ZSE2</accession>
<dbReference type="Pfam" id="PF20068">
    <property type="entry name" value="Amphi-Trp"/>
    <property type="match status" value="1"/>
</dbReference>
<dbReference type="EMBL" id="JAHYCA010000007">
    <property type="protein sequence ID" value="MBW6393003.1"/>
    <property type="molecule type" value="Genomic_DNA"/>
</dbReference>
<evidence type="ECO:0000313" key="3">
    <source>
        <dbReference type="Proteomes" id="UP000769617"/>
    </source>
</evidence>
<evidence type="ECO:0000313" key="2">
    <source>
        <dbReference type="EMBL" id="MBW6393003.1"/>
    </source>
</evidence>
<sequence length="74" mass="8872">MPTRAERDVEKGYSKAEFVAKLRRLADTIEKGDRFDIQIAGERIYVPVRAEFTIEHERSDDEEEIEFQIKWKRE</sequence>